<proteinExistence type="predicted"/>
<name>A0A4U0RZ56_9ACTN</name>
<sequence>MSTFTVTDETAARARGAAEHLIEAGDQAIAEGLKFPQANYKVVLGAYGWWRLVNRASLGVLTLIDRGFTAPEVAPLMRNIFNHAYALNWLVDNGEAAVDAVMSAGATSREKLLKKLERTGWAIAAQYGQTLDQQAAEPTRTAAEQSLHDKLVHEIGHVHDLLDRYGVPDLYPVYSHLSSLSHTSVDTASAYLAELDDGTVQIRATAADLGPADVFQLAISLIQAGRVFSPLLDGDPLKAALDTAISDIGVDTQSLLPRRVK</sequence>
<protein>
    <submittedName>
        <fullName evidence="1">Uncharacterized protein</fullName>
    </submittedName>
</protein>
<dbReference type="EMBL" id="SUMC01000090">
    <property type="protein sequence ID" value="TKA00111.1"/>
    <property type="molecule type" value="Genomic_DNA"/>
</dbReference>
<evidence type="ECO:0000313" key="2">
    <source>
        <dbReference type="Proteomes" id="UP000305778"/>
    </source>
</evidence>
<keyword evidence="2" id="KW-1185">Reference proteome</keyword>
<comment type="caution">
    <text evidence="1">The sequence shown here is derived from an EMBL/GenBank/DDBJ whole genome shotgun (WGS) entry which is preliminary data.</text>
</comment>
<organism evidence="1 2">
    <name type="scientific">Actinacidiphila oryziradicis</name>
    <dbReference type="NCBI Taxonomy" id="2571141"/>
    <lineage>
        <taxon>Bacteria</taxon>
        <taxon>Bacillati</taxon>
        <taxon>Actinomycetota</taxon>
        <taxon>Actinomycetes</taxon>
        <taxon>Kitasatosporales</taxon>
        <taxon>Streptomycetaceae</taxon>
        <taxon>Actinacidiphila</taxon>
    </lineage>
</organism>
<accession>A0A4U0RZ56</accession>
<evidence type="ECO:0000313" key="1">
    <source>
        <dbReference type="EMBL" id="TKA00111.1"/>
    </source>
</evidence>
<gene>
    <name evidence="1" type="ORF">FCI23_43575</name>
</gene>
<reference evidence="1 2" key="1">
    <citation type="submission" date="2019-04" db="EMBL/GenBank/DDBJ databases">
        <title>Streptomyces oryziradicis sp. nov., a novel actinomycete isolated from rhizosphere soil of rice (Oryza sativa L.).</title>
        <authorList>
            <person name="Li C."/>
        </authorList>
    </citation>
    <scope>NUCLEOTIDE SEQUENCE [LARGE SCALE GENOMIC DNA]</scope>
    <source>
        <strain evidence="1 2">NEAU-C40</strain>
    </source>
</reference>
<dbReference type="Pfam" id="PF18928">
    <property type="entry name" value="DUF5677"/>
    <property type="match status" value="1"/>
</dbReference>
<dbReference type="OrthoDB" id="4052716at2"/>
<dbReference type="AlphaFoldDB" id="A0A4U0RZ56"/>
<dbReference type="Proteomes" id="UP000305778">
    <property type="component" value="Unassembled WGS sequence"/>
</dbReference>
<dbReference type="InterPro" id="IPR043733">
    <property type="entry name" value="DUF5677"/>
</dbReference>
<dbReference type="RefSeq" id="WP_136729594.1">
    <property type="nucleotide sequence ID" value="NZ_SUMC01000090.1"/>
</dbReference>